<dbReference type="RefSeq" id="XP_003147641.1">
    <property type="nucleotide sequence ID" value="XM_003147593.1"/>
</dbReference>
<gene>
    <name evidence="1" type="ORF">LOAG_12079</name>
</gene>
<accession>A0A1S0TLV8</accession>
<dbReference type="CTD" id="9949541"/>
<name>A0A1S0TLV8_LOALO</name>
<evidence type="ECO:0000313" key="1">
    <source>
        <dbReference type="EMBL" id="EFO16426.1"/>
    </source>
</evidence>
<organism evidence="1">
    <name type="scientific">Loa loa</name>
    <name type="common">Eye worm</name>
    <name type="synonym">Filaria loa</name>
    <dbReference type="NCBI Taxonomy" id="7209"/>
    <lineage>
        <taxon>Eukaryota</taxon>
        <taxon>Metazoa</taxon>
        <taxon>Ecdysozoa</taxon>
        <taxon>Nematoda</taxon>
        <taxon>Chromadorea</taxon>
        <taxon>Rhabditida</taxon>
        <taxon>Spirurina</taxon>
        <taxon>Spiruromorpha</taxon>
        <taxon>Filarioidea</taxon>
        <taxon>Onchocercidae</taxon>
        <taxon>Loa</taxon>
    </lineage>
</organism>
<sequence>MNHKQRHLRISATIGQQTTIFFYSLNTFLVTYSELIDLSTNRQSNYCPRQRQGVLSLLCTSSTQQPSSCIARMMQAGCEDIKGMIMLTDIERVITLTRNPHQEYNQVV</sequence>
<dbReference type="EMBL" id="JH712311">
    <property type="protein sequence ID" value="EFO16426.1"/>
    <property type="molecule type" value="Genomic_DNA"/>
</dbReference>
<dbReference type="AlphaFoldDB" id="A0A1S0TLV8"/>
<protein>
    <submittedName>
        <fullName evidence="1">Uncharacterized protein</fullName>
    </submittedName>
</protein>
<reference evidence="1" key="1">
    <citation type="submission" date="2012-04" db="EMBL/GenBank/DDBJ databases">
        <title>The Genome Sequence of Loa loa.</title>
        <authorList>
            <consortium name="The Broad Institute Genome Sequencing Platform"/>
            <consortium name="Broad Institute Genome Sequencing Center for Infectious Disease"/>
            <person name="Nutman T.B."/>
            <person name="Fink D.L."/>
            <person name="Russ C."/>
            <person name="Young S."/>
            <person name="Zeng Q."/>
            <person name="Gargeya S."/>
            <person name="Alvarado L."/>
            <person name="Berlin A."/>
            <person name="Chapman S.B."/>
            <person name="Chen Z."/>
            <person name="Freedman E."/>
            <person name="Gellesch M."/>
            <person name="Goldberg J."/>
            <person name="Griggs A."/>
            <person name="Gujja S."/>
            <person name="Heilman E.R."/>
            <person name="Heiman D."/>
            <person name="Howarth C."/>
            <person name="Mehta T."/>
            <person name="Neiman D."/>
            <person name="Pearson M."/>
            <person name="Roberts A."/>
            <person name="Saif S."/>
            <person name="Shea T."/>
            <person name="Shenoy N."/>
            <person name="Sisk P."/>
            <person name="Stolte C."/>
            <person name="Sykes S."/>
            <person name="White J."/>
            <person name="Yandava C."/>
            <person name="Haas B."/>
            <person name="Henn M.R."/>
            <person name="Nusbaum C."/>
            <person name="Birren B."/>
        </authorList>
    </citation>
    <scope>NUCLEOTIDE SEQUENCE [LARGE SCALE GENOMIC DNA]</scope>
</reference>
<dbReference type="InParanoid" id="A0A1S0TLV8"/>
<proteinExistence type="predicted"/>
<dbReference type="GeneID" id="9949541"/>
<dbReference type="KEGG" id="loa:LOAG_12079"/>